<gene>
    <name evidence="3" type="ORF">Q7514_23735</name>
</gene>
<feature type="domain" description="Helicase XPB/Ssl2 N-terminal" evidence="2">
    <location>
        <begin position="474"/>
        <end position="595"/>
    </location>
</feature>
<sequence>MTPTTPAPDTGSDSLARWLSDRRDTELVALLRSRPDLVVPPPATMSVLANRARQRASVFRAANDFTTAEFGIIEALARLGAVDDGVARKTLVDDLRGRITARAVDRILDRLRSVLLVWDTPDGLRLVAAAVEAVPWRVGRTPETDAFTREELDVVLAALDPAQRSILDTLARTSPIGRTRDAAPGSDETRPVQKLLAAGLLTRIDDETVELPHRVGQALRGEAPFDPASLTPPSFKASTKAAPDTNSTAAGAALELLRHCEDLITALGRQPAPALRSGGLGVRELHRLAKSLDLTDDHTALLVEVLAAAGLIARGNPDPAPPGDIDDYWAPTTSADGWLTAHTAHRWAVLAGAWLDAPRRPWLIGRRDQNDKPIAALSDEVNSPTAAYDRRLLLEVLTDHVAPSTAEVQAIVAWRRPRSAGHFGHETVTETIREATALALVAHDNLSSPGKALIHGGDADTEMANALPEPVDYVLVQADLTVVAPGPLVPELAGRVALVADVESAGAATVYRISEGSVRRALDAGVGAGELHALFSAHSRTPVPQSLTYLIDDVARRHGRLRAGIASSFVRADDPALLAEVLAAPVAATLALRAVAPTVAISQAPLAEVLTSLREAGFAPAGEDASGAVLDLRPRGARLVVPRSRPRYTGPLPPNDEQLETLVRTLRAGDRAASAPASTPVRGDGSRTGGAATMALLQLAVHAKRSVTLGYVDAQGTATRRIVDPVSVAGGQLEAFDPATGSVRSFVLHRVSSVALVD</sequence>
<name>A0ABU7LH08_9NOCA</name>
<keyword evidence="3" id="KW-0067">ATP-binding</keyword>
<dbReference type="Pfam" id="PF13280">
    <property type="entry name" value="WYL"/>
    <property type="match status" value="1"/>
</dbReference>
<organism evidence="3 4">
    <name type="scientific">Rhodococcus artemisiae</name>
    <dbReference type="NCBI Taxonomy" id="714159"/>
    <lineage>
        <taxon>Bacteria</taxon>
        <taxon>Bacillati</taxon>
        <taxon>Actinomycetota</taxon>
        <taxon>Actinomycetes</taxon>
        <taxon>Mycobacteriales</taxon>
        <taxon>Nocardiaceae</taxon>
        <taxon>Rhodococcus</taxon>
    </lineage>
</organism>
<protein>
    <submittedName>
        <fullName evidence="3">Helicase-associated domain-containing protein</fullName>
    </submittedName>
</protein>
<proteinExistence type="predicted"/>
<evidence type="ECO:0000259" key="2">
    <source>
        <dbReference type="Pfam" id="PF13625"/>
    </source>
</evidence>
<keyword evidence="3" id="KW-0347">Helicase</keyword>
<feature type="domain" description="WYL" evidence="1">
    <location>
        <begin position="693"/>
        <end position="755"/>
    </location>
</feature>
<evidence type="ECO:0000313" key="3">
    <source>
        <dbReference type="EMBL" id="MEE2060539.1"/>
    </source>
</evidence>
<keyword evidence="3" id="KW-0378">Hydrolase</keyword>
<evidence type="ECO:0000259" key="1">
    <source>
        <dbReference type="Pfam" id="PF13280"/>
    </source>
</evidence>
<dbReference type="InterPro" id="IPR026881">
    <property type="entry name" value="WYL_dom"/>
</dbReference>
<comment type="caution">
    <text evidence="3">The sequence shown here is derived from an EMBL/GenBank/DDBJ whole genome shotgun (WGS) entry which is preliminary data.</text>
</comment>
<reference evidence="3 4" key="1">
    <citation type="submission" date="2023-07" db="EMBL/GenBank/DDBJ databases">
        <authorList>
            <person name="Girao M."/>
            <person name="Carvalho M.F."/>
        </authorList>
    </citation>
    <scope>NUCLEOTIDE SEQUENCE [LARGE SCALE GENOMIC DNA]</scope>
    <source>
        <strain evidence="3 4">YIM65754</strain>
    </source>
</reference>
<dbReference type="InterPro" id="IPR032830">
    <property type="entry name" value="XPB/Ssl2_N"/>
</dbReference>
<dbReference type="RefSeq" id="WP_330135718.1">
    <property type="nucleotide sequence ID" value="NZ_JAUTXY010000013.1"/>
</dbReference>
<dbReference type="Pfam" id="PF13625">
    <property type="entry name" value="Helicase_C_3"/>
    <property type="match status" value="1"/>
</dbReference>
<dbReference type="Proteomes" id="UP001336020">
    <property type="component" value="Unassembled WGS sequence"/>
</dbReference>
<dbReference type="EMBL" id="JAUTXY010000013">
    <property type="protein sequence ID" value="MEE2060539.1"/>
    <property type="molecule type" value="Genomic_DNA"/>
</dbReference>
<keyword evidence="4" id="KW-1185">Reference proteome</keyword>
<accession>A0ABU7LH08</accession>
<evidence type="ECO:0000313" key="4">
    <source>
        <dbReference type="Proteomes" id="UP001336020"/>
    </source>
</evidence>
<keyword evidence="3" id="KW-0547">Nucleotide-binding</keyword>
<dbReference type="GO" id="GO:0004386">
    <property type="term" value="F:helicase activity"/>
    <property type="evidence" value="ECO:0007669"/>
    <property type="project" value="UniProtKB-KW"/>
</dbReference>
<dbReference type="PROSITE" id="PS52050">
    <property type="entry name" value="WYL"/>
    <property type="match status" value="1"/>
</dbReference>